<dbReference type="Gene3D" id="3.40.1350.10">
    <property type="match status" value="1"/>
</dbReference>
<name>A0A644V4J0_9ZZZZ</name>
<dbReference type="PANTHER" id="PTHR34039">
    <property type="entry name" value="UPF0102 PROTEIN YRAN"/>
    <property type="match status" value="1"/>
</dbReference>
<dbReference type="PANTHER" id="PTHR34039:SF1">
    <property type="entry name" value="UPF0102 PROTEIN YRAN"/>
    <property type="match status" value="1"/>
</dbReference>
<dbReference type="SUPFAM" id="SSF52980">
    <property type="entry name" value="Restriction endonuclease-like"/>
    <property type="match status" value="1"/>
</dbReference>
<dbReference type="GO" id="GO:0003676">
    <property type="term" value="F:nucleic acid binding"/>
    <property type="evidence" value="ECO:0007669"/>
    <property type="project" value="InterPro"/>
</dbReference>
<organism evidence="1">
    <name type="scientific">bioreactor metagenome</name>
    <dbReference type="NCBI Taxonomy" id="1076179"/>
    <lineage>
        <taxon>unclassified sequences</taxon>
        <taxon>metagenomes</taxon>
        <taxon>ecological metagenomes</taxon>
    </lineage>
</organism>
<dbReference type="EMBL" id="VSSQ01000219">
    <property type="protein sequence ID" value="MPL86250.1"/>
    <property type="molecule type" value="Genomic_DNA"/>
</dbReference>
<dbReference type="CDD" id="cd20736">
    <property type="entry name" value="PoNe_Nuclease"/>
    <property type="match status" value="1"/>
</dbReference>
<accession>A0A644V4J0</accession>
<sequence length="121" mass="13838">MAKHNELGLIGEKRALEFLVAKGYKIRTTNYHAGKLEIDIIAEKDGWLVVVEVRTRSTDTFLAPEETIDLRKIKNLVNAAGSYIKRYNWQGETRFDVVSVMPDGDDFKIEHIEDAFLPPVF</sequence>
<dbReference type="InterPro" id="IPR011335">
    <property type="entry name" value="Restrct_endonuc-II-like"/>
</dbReference>
<dbReference type="HAMAP" id="MF_00048">
    <property type="entry name" value="UPF0102"/>
    <property type="match status" value="1"/>
</dbReference>
<comment type="caution">
    <text evidence="1">The sequence shown here is derived from an EMBL/GenBank/DDBJ whole genome shotgun (WGS) entry which is preliminary data.</text>
</comment>
<dbReference type="Pfam" id="PF02021">
    <property type="entry name" value="UPF0102"/>
    <property type="match status" value="1"/>
</dbReference>
<dbReference type="InterPro" id="IPR011856">
    <property type="entry name" value="tRNA_endonuc-like_dom_sf"/>
</dbReference>
<reference evidence="1" key="1">
    <citation type="submission" date="2019-08" db="EMBL/GenBank/DDBJ databases">
        <authorList>
            <person name="Kucharzyk K."/>
            <person name="Murdoch R.W."/>
            <person name="Higgins S."/>
            <person name="Loffler F."/>
        </authorList>
    </citation>
    <scope>NUCLEOTIDE SEQUENCE</scope>
</reference>
<dbReference type="InterPro" id="IPR003509">
    <property type="entry name" value="UPF0102_YraN-like"/>
</dbReference>
<evidence type="ECO:0000313" key="1">
    <source>
        <dbReference type="EMBL" id="MPL86250.1"/>
    </source>
</evidence>
<dbReference type="AlphaFoldDB" id="A0A644V4J0"/>
<gene>
    <name evidence="1" type="ORF">SDC9_32227</name>
</gene>
<protein>
    <submittedName>
        <fullName evidence="1">Uncharacterized protein</fullName>
    </submittedName>
</protein>
<proteinExistence type="inferred from homology"/>